<feature type="domain" description="Glycosyl hydrolase family 81 N-terminal" evidence="10">
    <location>
        <begin position="27"/>
        <end position="337"/>
    </location>
</feature>
<dbReference type="EMBL" id="PEKT03000005">
    <property type="protein sequence ID" value="KAK8438944.1"/>
    <property type="molecule type" value="Genomic_DNA"/>
</dbReference>
<dbReference type="GO" id="GO:0042973">
    <property type="term" value="F:glucan endo-1,3-beta-D-glucosidase activity"/>
    <property type="evidence" value="ECO:0007669"/>
    <property type="project" value="UniProtKB-EC"/>
</dbReference>
<keyword evidence="7" id="KW-0961">Cell wall biogenesis/degradation</keyword>
<evidence type="ECO:0000313" key="12">
    <source>
        <dbReference type="EMBL" id="KAK8438944.1"/>
    </source>
</evidence>
<feature type="region of interest" description="Disordered" evidence="9">
    <location>
        <begin position="11"/>
        <end position="34"/>
    </location>
</feature>
<evidence type="ECO:0000256" key="4">
    <source>
        <dbReference type="ARBA" id="ARBA00022801"/>
    </source>
</evidence>
<comment type="similarity">
    <text evidence="2">Belongs to the glycosyl hydrolase 81 family.</text>
</comment>
<proteinExistence type="inferred from homology"/>
<dbReference type="GO" id="GO:0071555">
    <property type="term" value="P:cell wall organization"/>
    <property type="evidence" value="ECO:0007669"/>
    <property type="project" value="UniProtKB-KW"/>
</dbReference>
<keyword evidence="4" id="KW-0378">Hydrolase</keyword>
<dbReference type="Gene3D" id="2.70.98.30">
    <property type="entry name" value="Golgi alpha-mannosidase II, domain 4"/>
    <property type="match status" value="1"/>
</dbReference>
<dbReference type="PANTHER" id="PTHR31983">
    <property type="entry name" value="ENDO-1,3(4)-BETA-GLUCANASE 1"/>
    <property type="match status" value="1"/>
</dbReference>
<dbReference type="Gene3D" id="1.10.287.1170">
    <property type="entry name" value="glycoside hydrolase family 81 endo-[beta] glucanase"/>
    <property type="match status" value="1"/>
</dbReference>
<evidence type="ECO:0000256" key="9">
    <source>
        <dbReference type="SAM" id="MobiDB-lite"/>
    </source>
</evidence>
<evidence type="ECO:0000256" key="7">
    <source>
        <dbReference type="ARBA" id="ARBA00023316"/>
    </source>
</evidence>
<evidence type="ECO:0000313" key="14">
    <source>
        <dbReference type="Proteomes" id="UP000230249"/>
    </source>
</evidence>
<reference evidence="13" key="2">
    <citation type="submission" date="2017-11" db="EMBL/GenBank/DDBJ databases">
        <title>Candida auris genome assembly and annotation.</title>
        <authorList>
            <person name="Munoz J.F."/>
            <person name="Gade L.G."/>
            <person name="Chow N.A."/>
            <person name="Litvintseva A.P."/>
            <person name="Loparev V.N."/>
            <person name="Cuomo C.A."/>
        </authorList>
    </citation>
    <scope>NUCLEOTIDE SEQUENCE</scope>
    <source>
        <strain evidence="13">B8441</strain>
    </source>
</reference>
<dbReference type="EC" id="3.2.1.39" evidence="3"/>
<dbReference type="VEuPathDB" id="FungiDB:CJJ07_005072"/>
<dbReference type="InterPro" id="IPR040720">
    <property type="entry name" value="GH81_C"/>
</dbReference>
<organism evidence="13">
    <name type="scientific">Candidozyma auris</name>
    <name type="common">Yeast</name>
    <name type="synonym">Candida auris</name>
    <dbReference type="NCBI Taxonomy" id="498019"/>
    <lineage>
        <taxon>Eukaryota</taxon>
        <taxon>Fungi</taxon>
        <taxon>Dikarya</taxon>
        <taxon>Ascomycota</taxon>
        <taxon>Saccharomycotina</taxon>
        <taxon>Pichiomycetes</taxon>
        <taxon>Metschnikowiaceae</taxon>
        <taxon>Candidozyma</taxon>
    </lineage>
</organism>
<evidence type="ECO:0000259" key="11">
    <source>
        <dbReference type="Pfam" id="PF17652"/>
    </source>
</evidence>
<dbReference type="InterPro" id="IPR005200">
    <property type="entry name" value="Endo-beta-glucanase"/>
</dbReference>
<comment type="caution">
    <text evidence="13">The sequence shown here is derived from an EMBL/GenBank/DDBJ whole genome shotgun (WGS) entry which is preliminary data.</text>
</comment>
<name>A0A2H0ZHT9_CANAR</name>
<evidence type="ECO:0000256" key="5">
    <source>
        <dbReference type="ARBA" id="ARBA00023277"/>
    </source>
</evidence>
<reference evidence="12 14" key="3">
    <citation type="journal article" date="2018" name="Nat. Commun.">
        <title>Genomic insights into multidrug-resistance, mating and virulence in Candida auris and related emerging species.</title>
        <authorList>
            <person name="Munoz J.F."/>
            <person name="Gade L."/>
            <person name="Chow N.A."/>
            <person name="Loparev V.N."/>
            <person name="Juieng P."/>
            <person name="Berkow E.L."/>
            <person name="Farrer R.A."/>
            <person name="Litvintseva A.P."/>
            <person name="Cuomo C.A."/>
        </authorList>
    </citation>
    <scope>GENOME REANNOTATION</scope>
    <source>
        <strain evidence="12 14">B8441</strain>
    </source>
</reference>
<evidence type="ECO:0000256" key="6">
    <source>
        <dbReference type="ARBA" id="ARBA00023295"/>
    </source>
</evidence>
<dbReference type="GO" id="GO:0052861">
    <property type="term" value="F:endo-1,3(4)-beta-glucanase activity"/>
    <property type="evidence" value="ECO:0007669"/>
    <property type="project" value="InterPro"/>
</dbReference>
<evidence type="ECO:0000256" key="1">
    <source>
        <dbReference type="ARBA" id="ARBA00000382"/>
    </source>
</evidence>
<dbReference type="VEuPathDB" id="FungiDB:CJI96_0004619"/>
<dbReference type="Gene3D" id="1.20.5.420">
    <property type="entry name" value="Immunoglobulin FC, subunit C"/>
    <property type="match status" value="1"/>
</dbReference>
<dbReference type="GO" id="GO:0009986">
    <property type="term" value="C:cell surface"/>
    <property type="evidence" value="ECO:0007669"/>
    <property type="project" value="TreeGrafter"/>
</dbReference>
<dbReference type="PROSITE" id="PS52008">
    <property type="entry name" value="GH81"/>
    <property type="match status" value="1"/>
</dbReference>
<dbReference type="OMA" id="WCLPHHQ"/>
<comment type="catalytic activity">
    <reaction evidence="1">
        <text>Hydrolysis of (1-&gt;3)-beta-D-glucosidic linkages in (1-&gt;3)-beta-D-glucans.</text>
        <dbReference type="EC" id="3.2.1.39"/>
    </reaction>
</comment>
<keyword evidence="6" id="KW-0326">Glycosidase</keyword>
<dbReference type="Proteomes" id="UP000230249">
    <property type="component" value="Unassembled WGS sequence"/>
</dbReference>
<dbReference type="VEuPathDB" id="FungiDB:B9J08_004532"/>
<dbReference type="InterPro" id="IPR040451">
    <property type="entry name" value="GH81_N"/>
</dbReference>
<dbReference type="VEuPathDB" id="FungiDB:CJJ09_004532"/>
<dbReference type="STRING" id="498019.A0A2H0ZHT9"/>
<dbReference type="Pfam" id="PF17652">
    <property type="entry name" value="Glyco_hydro81C"/>
    <property type="match status" value="1"/>
</dbReference>
<dbReference type="GO" id="GO:0000272">
    <property type="term" value="P:polysaccharide catabolic process"/>
    <property type="evidence" value="ECO:0007669"/>
    <property type="project" value="UniProtKB-KW"/>
</dbReference>
<evidence type="ECO:0000256" key="2">
    <source>
        <dbReference type="ARBA" id="ARBA00010730"/>
    </source>
</evidence>
<evidence type="ECO:0000256" key="3">
    <source>
        <dbReference type="ARBA" id="ARBA00012780"/>
    </source>
</evidence>
<dbReference type="EMBL" id="PEKT02000009">
    <property type="protein sequence ID" value="PIS49509.1"/>
    <property type="molecule type" value="Genomic_DNA"/>
</dbReference>
<reference evidence="12" key="4">
    <citation type="submission" date="2024-03" db="EMBL/GenBank/DDBJ databases">
        <title>Improved genome assembly of Candida auris strain B8441 and annotation of B11205.</title>
        <authorList>
            <person name="Cauldron N.C."/>
            <person name="Shea T."/>
            <person name="Cuomo C.A."/>
        </authorList>
    </citation>
    <scope>NUCLEOTIDE SEQUENCE</scope>
    <source>
        <strain evidence="12">B8441</strain>
    </source>
</reference>
<evidence type="ECO:0000259" key="10">
    <source>
        <dbReference type="Pfam" id="PF03639"/>
    </source>
</evidence>
<sequence>MVVDLFQNPLSTSEPPAHFKRKPHSQPPVNSAANGPLQTNNTFNNLLLDDQTFPIWPLPYSMWVCKDGDADWGMALNHTDSSQYVFGPDPNQDPAQFFFNPPKIKSFAFTAPGFGNNLKVTTVKSGKLSALVQLENGQGRISMPLAYGMGFVTGIYENLVPVLTSQVGFMEFKKVGIVNQNRTAKYSVKLFDQKTWSIYLSGDPNIDLRLADNNHIVASGSSKLCVVQVCKGDSPAYDDACGMYPISVKLSGSVDAERKSGKYSFKYDTHGSSNSGSSLVWCLPHHQVMLSPDIKKRDSGMQLDSPTNGPMRGYVTNELEMTVQNLPTDIGFEPWTSVDGFSFDANNFTPEIKQLIGQVASQEIEQDVAGQCDLDSMYFGGKQLDKYAYLALVTHFVLQDQELTNKILPKIKAAIEKYASNCQQHPLCYDESWKGVISDTPPDQDFGNSNYNDHHFHYGYHIHAIAIVARIDPGWLSANNNLVHDYAMTLVRDYGNPSDNDPFFPQFRNFDWFHGHSFAHGIFPSGDGKNEESSSEDYHSVYALKLFGNVIGNQELEMAAALMLGIMKTSLNMYMMYTSDNELLPKRFTANKVSGILFENKIDFATFFGRGTVGDEYVHGIHMIPITPMSSYIRGSRYVKEEWDAKLAGIVDKIPDGWQGILKLNAGLFDPRYSWKWFSRNDWQDNLIDPGMTRSWALAYLAGIGGAK</sequence>
<keyword evidence="5" id="KW-0119">Carbohydrate metabolism</keyword>
<feature type="domain" description="Glycosyl hydrolase family 81 C-terminal" evidence="11">
    <location>
        <begin position="350"/>
        <end position="698"/>
    </location>
</feature>
<dbReference type="Pfam" id="PF03639">
    <property type="entry name" value="Glyco_hydro_81"/>
    <property type="match status" value="1"/>
</dbReference>
<keyword evidence="8" id="KW-0624">Polysaccharide degradation</keyword>
<dbReference type="VEuPathDB" id="FungiDB:QG37_03820"/>
<accession>A0A5Q7YM68</accession>
<evidence type="ECO:0000313" key="13">
    <source>
        <dbReference type="EMBL" id="PIS49509.1"/>
    </source>
</evidence>
<dbReference type="VEuPathDB" id="FungiDB:CJI97_004920"/>
<reference evidence="13 14" key="1">
    <citation type="journal article" date="2017" name="Clin. Infect. Dis.">
        <title>Simultaneous emergence of multidrug-resistant Candida auris on 3 continents confirmed by whole-genome sequencing and epidemiological analyses.</title>
        <authorList>
            <person name="Lockhart S.R."/>
            <person name="Etienne K.A."/>
            <person name="Vallabhaneni S."/>
            <person name="Farooqi J."/>
            <person name="Chowdhary A."/>
            <person name="Govender N.P."/>
            <person name="Colombo A.L."/>
            <person name="Calvo B."/>
            <person name="Cuomo C.A."/>
            <person name="Desjardins C.A."/>
            <person name="Berkow E.L."/>
            <person name="Castanheira M."/>
            <person name="Magobo R.E."/>
            <person name="Jabeen K."/>
            <person name="Asghar R.J."/>
            <person name="Meis J.F."/>
            <person name="Jackson B."/>
            <person name="Chiller T."/>
            <person name="Litvintseva A.P."/>
        </authorList>
    </citation>
    <scope>NUCLEOTIDE SEQUENCE [LARGE SCALE GENOMIC DNA]</scope>
    <source>
        <strain evidence="13 14">B8441</strain>
    </source>
</reference>
<dbReference type="AlphaFoldDB" id="A0A2H0ZHT9"/>
<evidence type="ECO:0000256" key="8">
    <source>
        <dbReference type="ARBA" id="ARBA00023326"/>
    </source>
</evidence>
<accession>A0A2H0ZHT9</accession>
<protein>
    <recommendedName>
        <fullName evidence="3">glucan endo-1,3-beta-D-glucosidase</fullName>
        <ecNumber evidence="3">3.2.1.39</ecNumber>
    </recommendedName>
</protein>
<keyword evidence="14" id="KW-1185">Reference proteome</keyword>
<dbReference type="PANTHER" id="PTHR31983:SF0">
    <property type="entry name" value="GLUCAN ENDO-1,3-BETA-D-GLUCOSIDASE 2"/>
    <property type="match status" value="1"/>
</dbReference>
<gene>
    <name evidence="13" type="ORF">B9J08_004532</name>
    <name evidence="12" type="ORF">B9J08_04491</name>
</gene>